<dbReference type="SUPFAM" id="SSF51395">
    <property type="entry name" value="FMN-linked oxidoreductases"/>
    <property type="match status" value="1"/>
</dbReference>
<dbReference type="PIRSF" id="PIRSF003314">
    <property type="entry name" value="IPP_isomerase"/>
    <property type="match status" value="1"/>
</dbReference>
<dbReference type="GO" id="GO:0005737">
    <property type="term" value="C:cytoplasm"/>
    <property type="evidence" value="ECO:0007669"/>
    <property type="project" value="UniProtKB-SubCell"/>
</dbReference>
<comment type="cofactor">
    <cofactor evidence="11">
        <name>NADPH</name>
        <dbReference type="ChEBI" id="CHEBI:57783"/>
    </cofactor>
</comment>
<dbReference type="GO" id="GO:0016491">
    <property type="term" value="F:oxidoreductase activity"/>
    <property type="evidence" value="ECO:0007669"/>
    <property type="project" value="InterPro"/>
</dbReference>
<dbReference type="RefSeq" id="WP_289236348.1">
    <property type="nucleotide sequence ID" value="NZ_CP117835.1"/>
</dbReference>
<feature type="binding site" evidence="11">
    <location>
        <begin position="62"/>
        <end position="64"/>
    </location>
    <ligand>
        <name>FMN</name>
        <dbReference type="ChEBI" id="CHEBI:58210"/>
    </ligand>
</feature>
<keyword evidence="3 11" id="KW-0285">Flavoprotein</keyword>
<feature type="binding site" evidence="11">
    <location>
        <position position="214"/>
    </location>
    <ligand>
        <name>FMN</name>
        <dbReference type="ChEBI" id="CHEBI:58210"/>
    </ligand>
</feature>
<comment type="similarity">
    <text evidence="11">Belongs to the IPP isomerase type 2 family.</text>
</comment>
<dbReference type="GO" id="GO:0070402">
    <property type="term" value="F:NADPH binding"/>
    <property type="evidence" value="ECO:0007669"/>
    <property type="project" value="UniProtKB-UniRule"/>
</dbReference>
<comment type="cofactor">
    <cofactor evidence="1 11">
        <name>FMN</name>
        <dbReference type="ChEBI" id="CHEBI:58210"/>
    </cofactor>
</comment>
<evidence type="ECO:0000256" key="11">
    <source>
        <dbReference type="HAMAP-Rule" id="MF_00354"/>
    </source>
</evidence>
<evidence type="ECO:0000256" key="1">
    <source>
        <dbReference type="ARBA" id="ARBA00001917"/>
    </source>
</evidence>
<keyword evidence="6 11" id="KW-0460">Magnesium</keyword>
<organism evidence="13 14">
    <name type="scientific">Alkalihalophilus pseudofirmus</name>
    <name type="common">Bacillus pseudofirmus</name>
    <dbReference type="NCBI Taxonomy" id="79885"/>
    <lineage>
        <taxon>Bacteria</taxon>
        <taxon>Bacillati</taxon>
        <taxon>Bacillota</taxon>
        <taxon>Bacilli</taxon>
        <taxon>Bacillales</taxon>
        <taxon>Bacillaceae</taxon>
        <taxon>Alkalihalophilus</taxon>
    </lineage>
</organism>
<accession>A0AAJ2L0M4</accession>
<comment type="subunit">
    <text evidence="10 11">Homooctamer. Dimer of tetramers.</text>
</comment>
<keyword evidence="5 11" id="KW-0479">Metal-binding</keyword>
<dbReference type="PANTHER" id="PTHR43665">
    <property type="entry name" value="ISOPENTENYL-DIPHOSPHATE DELTA-ISOMERASE"/>
    <property type="match status" value="1"/>
</dbReference>
<dbReference type="HAMAP" id="MF_00354">
    <property type="entry name" value="Idi_2"/>
    <property type="match status" value="1"/>
</dbReference>
<feature type="domain" description="FMN-dependent dehydrogenase" evidence="12">
    <location>
        <begin position="162"/>
        <end position="323"/>
    </location>
</feature>
<evidence type="ECO:0000256" key="4">
    <source>
        <dbReference type="ARBA" id="ARBA00022643"/>
    </source>
</evidence>
<evidence type="ECO:0000313" key="14">
    <source>
        <dbReference type="Proteomes" id="UP001285636"/>
    </source>
</evidence>
<dbReference type="EMBL" id="JAWJAY010000001">
    <property type="protein sequence ID" value="MDV2884310.1"/>
    <property type="molecule type" value="Genomic_DNA"/>
</dbReference>
<keyword evidence="7 11" id="KW-0521">NADP</keyword>
<dbReference type="InterPro" id="IPR000262">
    <property type="entry name" value="FMN-dep_DH"/>
</dbReference>
<evidence type="ECO:0000256" key="8">
    <source>
        <dbReference type="ARBA" id="ARBA00023229"/>
    </source>
</evidence>
<dbReference type="GO" id="GO:0010181">
    <property type="term" value="F:FMN binding"/>
    <property type="evidence" value="ECO:0007669"/>
    <property type="project" value="UniProtKB-UniRule"/>
</dbReference>
<dbReference type="InterPro" id="IPR013785">
    <property type="entry name" value="Aldolase_TIM"/>
</dbReference>
<dbReference type="AlphaFoldDB" id="A0AAJ2L0M4"/>
<dbReference type="Pfam" id="PF01070">
    <property type="entry name" value="FMN_dh"/>
    <property type="match status" value="1"/>
</dbReference>
<dbReference type="Proteomes" id="UP001285636">
    <property type="component" value="Unassembled WGS sequence"/>
</dbReference>
<feature type="binding site" evidence="11">
    <location>
        <position position="153"/>
    </location>
    <ligand>
        <name>Mg(2+)</name>
        <dbReference type="ChEBI" id="CHEBI:18420"/>
    </ligand>
</feature>
<feature type="binding site" evidence="11">
    <location>
        <position position="122"/>
    </location>
    <ligand>
        <name>FMN</name>
        <dbReference type="ChEBI" id="CHEBI:58210"/>
    </ligand>
</feature>
<keyword evidence="4 11" id="KW-0288">FMN</keyword>
<dbReference type="InterPro" id="IPR011179">
    <property type="entry name" value="IPdP_isomerase"/>
</dbReference>
<evidence type="ECO:0000256" key="2">
    <source>
        <dbReference type="ARBA" id="ARBA00022490"/>
    </source>
</evidence>
<feature type="binding site" evidence="11">
    <location>
        <position position="152"/>
    </location>
    <ligand>
        <name>substrate</name>
    </ligand>
</feature>
<comment type="caution">
    <text evidence="13">The sequence shown here is derived from an EMBL/GenBank/DDBJ whole genome shotgun (WGS) entry which is preliminary data.</text>
</comment>
<comment type="catalytic activity">
    <reaction evidence="11">
        <text>isopentenyl diphosphate = dimethylallyl diphosphate</text>
        <dbReference type="Rhea" id="RHEA:23284"/>
        <dbReference type="ChEBI" id="CHEBI:57623"/>
        <dbReference type="ChEBI" id="CHEBI:128769"/>
        <dbReference type="EC" id="5.3.3.2"/>
    </reaction>
</comment>
<comment type="cofactor">
    <cofactor evidence="11">
        <name>Mg(2+)</name>
        <dbReference type="ChEBI" id="CHEBI:18420"/>
    </cofactor>
</comment>
<evidence type="ECO:0000256" key="6">
    <source>
        <dbReference type="ARBA" id="ARBA00022842"/>
    </source>
</evidence>
<dbReference type="GO" id="GO:0008299">
    <property type="term" value="P:isoprenoid biosynthetic process"/>
    <property type="evidence" value="ECO:0007669"/>
    <property type="project" value="UniProtKB-UniRule"/>
</dbReference>
<dbReference type="PANTHER" id="PTHR43665:SF1">
    <property type="entry name" value="ISOPENTENYL-DIPHOSPHATE DELTA-ISOMERASE"/>
    <property type="match status" value="1"/>
</dbReference>
<dbReference type="EC" id="5.3.3.2" evidence="11"/>
<sequence length="349" mass="38122">MSRAKRKLDHIEHALSTGQERTHGFEHIRFVHNSIPDAFVDEVDYSSEIGGLSLSSPIFINAMTGGGGERTKMINQQLAEVASECGIGIAVGSQMAAIRDPEERKSYEIVRQTHPNGVVFANLGSEATVDQAKRAVDMLQASALQIHLNVIQELVMPEGDRDFRHTLTRIEKIKDAIDVPLIIKEVGYGMSRETAETLGSIGVQMIDVGGFGGTNFSRIENARRERKLSYFDDWGINTTSSIIEVTEAAKGISVISSGGLQSALDVVKSIALGADATGFAGYFLKILMEEGQTALIEEINFIHKDIKMLMTALGASSLSELKEVPLVIGGSTKEWCEQRGIPLDRYLKR</sequence>
<gene>
    <name evidence="11 13" type="primary">fni</name>
    <name evidence="13" type="ORF">RYX45_03905</name>
</gene>
<feature type="binding site" evidence="11">
    <location>
        <position position="184"/>
    </location>
    <ligand>
        <name>FMN</name>
        <dbReference type="ChEBI" id="CHEBI:58210"/>
    </ligand>
</feature>
<protein>
    <recommendedName>
        <fullName evidence="11">Isopentenyl-diphosphate delta-isomerase</fullName>
        <shortName evidence="11">IPP isomerase</shortName>
        <ecNumber evidence="11">5.3.3.2</ecNumber>
    </recommendedName>
    <alternativeName>
        <fullName evidence="11">Isopentenyl diphosphate:dimethylallyl diphosphate isomerase</fullName>
    </alternativeName>
    <alternativeName>
        <fullName evidence="11">Isopentenyl pyrophosphate isomerase</fullName>
    </alternativeName>
    <alternativeName>
        <fullName evidence="11">Type 2 isopentenyl diphosphate isomerase</fullName>
        <shortName evidence="11">IDI-2</shortName>
    </alternativeName>
</protein>
<feature type="binding site" evidence="11">
    <location>
        <begin position="6"/>
        <end position="7"/>
    </location>
    <ligand>
        <name>substrate</name>
    </ligand>
</feature>
<evidence type="ECO:0000256" key="3">
    <source>
        <dbReference type="ARBA" id="ARBA00022630"/>
    </source>
</evidence>
<name>A0AAJ2L0M4_ALKPS</name>
<dbReference type="SMART" id="SM01240">
    <property type="entry name" value="IMPDH"/>
    <property type="match status" value="1"/>
</dbReference>
<keyword evidence="2 11" id="KW-0963">Cytoplasm</keyword>
<comment type="function">
    <text evidence="11">Involved in the biosynthesis of isoprenoids. Catalyzes the 1,3-allylic rearrangement of the homoallylic substrate isopentenyl (IPP) to its allylic isomer, dimethylallyl diphosphate (DMAPP).</text>
</comment>
<dbReference type="GO" id="GO:0004452">
    <property type="term" value="F:isopentenyl-diphosphate delta-isomerase activity"/>
    <property type="evidence" value="ECO:0007669"/>
    <property type="project" value="UniProtKB-UniRule"/>
</dbReference>
<evidence type="ECO:0000256" key="9">
    <source>
        <dbReference type="ARBA" id="ARBA00023235"/>
    </source>
</evidence>
<feature type="binding site" evidence="11">
    <location>
        <position position="93"/>
    </location>
    <ligand>
        <name>FMN</name>
        <dbReference type="ChEBI" id="CHEBI:58210"/>
    </ligand>
</feature>
<dbReference type="NCBIfam" id="TIGR02151">
    <property type="entry name" value="IPP_isom_2"/>
    <property type="match status" value="1"/>
</dbReference>
<comment type="subcellular location">
    <subcellularLocation>
        <location evidence="11">Cytoplasm</location>
    </subcellularLocation>
</comment>
<evidence type="ECO:0000256" key="10">
    <source>
        <dbReference type="ARBA" id="ARBA00025810"/>
    </source>
</evidence>
<reference evidence="13" key="1">
    <citation type="submission" date="2023-10" db="EMBL/GenBank/DDBJ databases">
        <title>Screening of Alkalihalophilus pseudofirmusBZ-TG-HK211 and Its Alleviation of Salt Stress on Rapeseed Growth.</title>
        <authorList>
            <person name="Zhao B."/>
            <person name="Guo T."/>
        </authorList>
    </citation>
    <scope>NUCLEOTIDE SEQUENCE</scope>
    <source>
        <strain evidence="13">BZ-TG-HK211</strain>
    </source>
</reference>
<dbReference type="Gene3D" id="3.20.20.70">
    <property type="entry name" value="Aldolase class I"/>
    <property type="match status" value="1"/>
</dbReference>
<evidence type="ECO:0000259" key="12">
    <source>
        <dbReference type="Pfam" id="PF01070"/>
    </source>
</evidence>
<proteinExistence type="inferred from homology"/>
<keyword evidence="8 11" id="KW-0414">Isoprene biosynthesis</keyword>
<keyword evidence="9 11" id="KW-0413">Isomerase</keyword>
<dbReference type="GO" id="GO:0000287">
    <property type="term" value="F:magnesium ion binding"/>
    <property type="evidence" value="ECO:0007669"/>
    <property type="project" value="UniProtKB-UniRule"/>
</dbReference>
<evidence type="ECO:0000256" key="5">
    <source>
        <dbReference type="ARBA" id="ARBA00022723"/>
    </source>
</evidence>
<dbReference type="CDD" id="cd02811">
    <property type="entry name" value="IDI-2_FMN"/>
    <property type="match status" value="1"/>
</dbReference>
<comment type="caution">
    <text evidence="11">Lacks conserved residue(s) required for the propagation of feature annotation.</text>
</comment>
<feature type="binding site" evidence="11">
    <location>
        <begin position="280"/>
        <end position="281"/>
    </location>
    <ligand>
        <name>FMN</name>
        <dbReference type="ChEBI" id="CHEBI:58210"/>
    </ligand>
</feature>
<evidence type="ECO:0000256" key="7">
    <source>
        <dbReference type="ARBA" id="ARBA00022857"/>
    </source>
</evidence>
<evidence type="ECO:0000313" key="13">
    <source>
        <dbReference type="EMBL" id="MDV2884310.1"/>
    </source>
</evidence>